<dbReference type="EMBL" id="JACHLY010000002">
    <property type="protein sequence ID" value="MBB6001001.1"/>
    <property type="molecule type" value="Genomic_DNA"/>
</dbReference>
<dbReference type="AlphaFoldDB" id="A0A841ENK4"/>
<feature type="transmembrane region" description="Helical" evidence="1">
    <location>
        <begin position="39"/>
        <end position="56"/>
    </location>
</feature>
<protein>
    <submittedName>
        <fullName evidence="3">Uncharacterized protein</fullName>
    </submittedName>
</protein>
<sequence>MAAARVLMALASASALAAAAAGLPTVLDAGPDRVMAETWRFYGFGVFAALFALLAWRPLRYRWVWEIVIANKALLAVTAAAFAAGALGPDGVAGAGAAATADSVLAAVTLAAYLLCRGWRAGPRGADAGGAPPAP</sequence>
<keyword evidence="1" id="KW-1133">Transmembrane helix</keyword>
<feature type="transmembrane region" description="Helical" evidence="1">
    <location>
        <begin position="63"/>
        <end position="87"/>
    </location>
</feature>
<keyword evidence="1" id="KW-0472">Membrane</keyword>
<feature type="chain" id="PRO_5039680980" evidence="2">
    <location>
        <begin position="18"/>
        <end position="135"/>
    </location>
</feature>
<comment type="caution">
    <text evidence="3">The sequence shown here is derived from an EMBL/GenBank/DDBJ whole genome shotgun (WGS) entry which is preliminary data.</text>
</comment>
<dbReference type="Proteomes" id="UP000578077">
    <property type="component" value="Unassembled WGS sequence"/>
</dbReference>
<name>A0A841ENK4_9ACTN</name>
<keyword evidence="4" id="KW-1185">Reference proteome</keyword>
<dbReference type="RefSeq" id="WP_184639963.1">
    <property type="nucleotide sequence ID" value="NZ_BAABKT010000018.1"/>
</dbReference>
<evidence type="ECO:0000313" key="3">
    <source>
        <dbReference type="EMBL" id="MBB6001001.1"/>
    </source>
</evidence>
<evidence type="ECO:0000256" key="1">
    <source>
        <dbReference type="SAM" id="Phobius"/>
    </source>
</evidence>
<feature type="signal peptide" evidence="2">
    <location>
        <begin position="1"/>
        <end position="17"/>
    </location>
</feature>
<gene>
    <name evidence="3" type="ORF">HNR25_004830</name>
</gene>
<organism evidence="3 4">
    <name type="scientific">Streptomonospora salina</name>
    <dbReference type="NCBI Taxonomy" id="104205"/>
    <lineage>
        <taxon>Bacteria</taxon>
        <taxon>Bacillati</taxon>
        <taxon>Actinomycetota</taxon>
        <taxon>Actinomycetes</taxon>
        <taxon>Streptosporangiales</taxon>
        <taxon>Nocardiopsidaceae</taxon>
        <taxon>Streptomonospora</taxon>
    </lineage>
</organism>
<proteinExistence type="predicted"/>
<evidence type="ECO:0000313" key="4">
    <source>
        <dbReference type="Proteomes" id="UP000578077"/>
    </source>
</evidence>
<feature type="transmembrane region" description="Helical" evidence="1">
    <location>
        <begin position="93"/>
        <end position="115"/>
    </location>
</feature>
<keyword evidence="2" id="KW-0732">Signal</keyword>
<reference evidence="3 4" key="1">
    <citation type="submission" date="2020-08" db="EMBL/GenBank/DDBJ databases">
        <title>Sequencing the genomes of 1000 actinobacteria strains.</title>
        <authorList>
            <person name="Klenk H.-P."/>
        </authorList>
    </citation>
    <scope>NUCLEOTIDE SEQUENCE [LARGE SCALE GENOMIC DNA]</scope>
    <source>
        <strain evidence="3 4">DSM 44593</strain>
    </source>
</reference>
<evidence type="ECO:0000256" key="2">
    <source>
        <dbReference type="SAM" id="SignalP"/>
    </source>
</evidence>
<accession>A0A841ENK4</accession>
<keyword evidence="1" id="KW-0812">Transmembrane</keyword>